<dbReference type="AlphaFoldDB" id="W3WTU7"/>
<evidence type="ECO:0000256" key="1">
    <source>
        <dbReference type="SAM" id="MobiDB-lite"/>
    </source>
</evidence>
<dbReference type="Proteomes" id="UP000030651">
    <property type="component" value="Unassembled WGS sequence"/>
</dbReference>
<accession>W3WTU7</accession>
<feature type="compositionally biased region" description="Low complexity" evidence="1">
    <location>
        <begin position="1"/>
        <end position="12"/>
    </location>
</feature>
<dbReference type="HOGENOM" id="CLU_2469826_0_0_1"/>
<dbReference type="GeneID" id="19276162"/>
<dbReference type="InParanoid" id="W3WTU7"/>
<name>W3WTU7_PESFW</name>
<sequence length="88" mass="9689">MCSTTATTGGDTNTKKVKKRRSKANRTTSITCEQATQDHEIRAVGAQFTYYGPNSPGSCHDLPELDTNICLDKEDDLKFSSDTYDGCF</sequence>
<feature type="compositionally biased region" description="Basic residues" evidence="1">
    <location>
        <begin position="15"/>
        <end position="24"/>
    </location>
</feature>
<proteinExistence type="predicted"/>
<evidence type="ECO:0000313" key="2">
    <source>
        <dbReference type="EMBL" id="ETS77275.1"/>
    </source>
</evidence>
<gene>
    <name evidence="2" type="ORF">PFICI_11149</name>
</gene>
<dbReference type="RefSeq" id="XP_007837921.1">
    <property type="nucleotide sequence ID" value="XM_007839730.1"/>
</dbReference>
<keyword evidence="3" id="KW-1185">Reference proteome</keyword>
<dbReference type="EMBL" id="KI912116">
    <property type="protein sequence ID" value="ETS77275.1"/>
    <property type="molecule type" value="Genomic_DNA"/>
</dbReference>
<feature type="region of interest" description="Disordered" evidence="1">
    <location>
        <begin position="1"/>
        <end position="29"/>
    </location>
</feature>
<dbReference type="KEGG" id="pfy:PFICI_11149"/>
<reference evidence="3" key="1">
    <citation type="journal article" date="2015" name="BMC Genomics">
        <title>Genomic and transcriptomic analysis of the endophytic fungus Pestalotiopsis fici reveals its lifestyle and high potential for synthesis of natural products.</title>
        <authorList>
            <person name="Wang X."/>
            <person name="Zhang X."/>
            <person name="Liu L."/>
            <person name="Xiang M."/>
            <person name="Wang W."/>
            <person name="Sun X."/>
            <person name="Che Y."/>
            <person name="Guo L."/>
            <person name="Liu G."/>
            <person name="Guo L."/>
            <person name="Wang C."/>
            <person name="Yin W.B."/>
            <person name="Stadler M."/>
            <person name="Zhang X."/>
            <person name="Liu X."/>
        </authorList>
    </citation>
    <scope>NUCLEOTIDE SEQUENCE [LARGE SCALE GENOMIC DNA]</scope>
    <source>
        <strain evidence="3">W106-1 / CGMCC3.15140</strain>
    </source>
</reference>
<evidence type="ECO:0000313" key="3">
    <source>
        <dbReference type="Proteomes" id="UP000030651"/>
    </source>
</evidence>
<protein>
    <submittedName>
        <fullName evidence="2">Uncharacterized protein</fullName>
    </submittedName>
</protein>
<organism evidence="2 3">
    <name type="scientific">Pestalotiopsis fici (strain W106-1 / CGMCC3.15140)</name>
    <dbReference type="NCBI Taxonomy" id="1229662"/>
    <lineage>
        <taxon>Eukaryota</taxon>
        <taxon>Fungi</taxon>
        <taxon>Dikarya</taxon>
        <taxon>Ascomycota</taxon>
        <taxon>Pezizomycotina</taxon>
        <taxon>Sordariomycetes</taxon>
        <taxon>Xylariomycetidae</taxon>
        <taxon>Amphisphaeriales</taxon>
        <taxon>Sporocadaceae</taxon>
        <taxon>Pestalotiopsis</taxon>
    </lineage>
</organism>